<protein>
    <submittedName>
        <fullName evidence="5">Uncharacterized protein</fullName>
    </submittedName>
</protein>
<keyword evidence="6" id="KW-1185">Reference proteome</keyword>
<dbReference type="PROSITE" id="PS50082">
    <property type="entry name" value="WD_REPEATS_2"/>
    <property type="match status" value="2"/>
</dbReference>
<evidence type="ECO:0000313" key="5">
    <source>
        <dbReference type="EMBL" id="CAH1396233.1"/>
    </source>
</evidence>
<dbReference type="PANTHER" id="PTHR44499">
    <property type="entry name" value="JOUBERIN"/>
    <property type="match status" value="1"/>
</dbReference>
<dbReference type="PROSITE" id="PS00678">
    <property type="entry name" value="WD_REPEATS_1"/>
    <property type="match status" value="1"/>
</dbReference>
<dbReference type="SUPFAM" id="SSF50978">
    <property type="entry name" value="WD40 repeat-like"/>
    <property type="match status" value="1"/>
</dbReference>
<feature type="compositionally biased region" description="Basic and acidic residues" evidence="4">
    <location>
        <begin position="860"/>
        <end position="875"/>
    </location>
</feature>
<dbReference type="InterPro" id="IPR001680">
    <property type="entry name" value="WD40_rpt"/>
</dbReference>
<feature type="compositionally biased region" description="Polar residues" evidence="4">
    <location>
        <begin position="18"/>
        <end position="36"/>
    </location>
</feature>
<dbReference type="OrthoDB" id="2096344at2759"/>
<dbReference type="InterPro" id="IPR052803">
    <property type="entry name" value="Cilium-Associated_Jouberin"/>
</dbReference>
<evidence type="ECO:0000256" key="2">
    <source>
        <dbReference type="ARBA" id="ARBA00022737"/>
    </source>
</evidence>
<dbReference type="InterPro" id="IPR019775">
    <property type="entry name" value="WD40_repeat_CS"/>
</dbReference>
<feature type="compositionally biased region" description="Polar residues" evidence="4">
    <location>
        <begin position="237"/>
        <end position="255"/>
    </location>
</feature>
<evidence type="ECO:0000256" key="3">
    <source>
        <dbReference type="PROSITE-ProRule" id="PRU00221"/>
    </source>
</evidence>
<dbReference type="Proteomes" id="UP001152798">
    <property type="component" value="Chromosome 3"/>
</dbReference>
<dbReference type="Gene3D" id="2.130.10.10">
    <property type="entry name" value="YVTN repeat-like/Quinoprotein amine dehydrogenase"/>
    <property type="match status" value="1"/>
</dbReference>
<dbReference type="Pfam" id="PF00400">
    <property type="entry name" value="WD40"/>
    <property type="match status" value="2"/>
</dbReference>
<feature type="repeat" description="WD" evidence="3">
    <location>
        <begin position="578"/>
        <end position="613"/>
    </location>
</feature>
<keyword evidence="1 3" id="KW-0853">WD repeat</keyword>
<feature type="compositionally biased region" description="Polar residues" evidence="4">
    <location>
        <begin position="205"/>
        <end position="216"/>
    </location>
</feature>
<dbReference type="InterPro" id="IPR015943">
    <property type="entry name" value="WD40/YVTN_repeat-like_dom_sf"/>
</dbReference>
<organism evidence="5 6">
    <name type="scientific">Nezara viridula</name>
    <name type="common">Southern green stink bug</name>
    <name type="synonym">Cimex viridulus</name>
    <dbReference type="NCBI Taxonomy" id="85310"/>
    <lineage>
        <taxon>Eukaryota</taxon>
        <taxon>Metazoa</taxon>
        <taxon>Ecdysozoa</taxon>
        <taxon>Arthropoda</taxon>
        <taxon>Hexapoda</taxon>
        <taxon>Insecta</taxon>
        <taxon>Pterygota</taxon>
        <taxon>Neoptera</taxon>
        <taxon>Paraneoptera</taxon>
        <taxon>Hemiptera</taxon>
        <taxon>Heteroptera</taxon>
        <taxon>Panheteroptera</taxon>
        <taxon>Pentatomomorpha</taxon>
        <taxon>Pentatomoidea</taxon>
        <taxon>Pentatomidae</taxon>
        <taxon>Pentatominae</taxon>
        <taxon>Nezara</taxon>
    </lineage>
</organism>
<feature type="compositionally biased region" description="Basic residues" evidence="4">
    <location>
        <begin position="64"/>
        <end position="82"/>
    </location>
</feature>
<evidence type="ECO:0000256" key="4">
    <source>
        <dbReference type="SAM" id="MobiDB-lite"/>
    </source>
</evidence>
<proteinExistence type="predicted"/>
<name>A0A9P0MDZ7_NEZVI</name>
<dbReference type="InterPro" id="IPR036322">
    <property type="entry name" value="WD40_repeat_dom_sf"/>
</dbReference>
<dbReference type="AlphaFoldDB" id="A0A9P0MDZ7"/>
<reference evidence="5" key="1">
    <citation type="submission" date="2022-01" db="EMBL/GenBank/DDBJ databases">
        <authorList>
            <person name="King R."/>
        </authorList>
    </citation>
    <scope>NUCLEOTIDE SEQUENCE</scope>
</reference>
<feature type="compositionally biased region" description="Polar residues" evidence="4">
    <location>
        <begin position="98"/>
        <end position="114"/>
    </location>
</feature>
<dbReference type="GO" id="GO:0036064">
    <property type="term" value="C:ciliary basal body"/>
    <property type="evidence" value="ECO:0007669"/>
    <property type="project" value="TreeGrafter"/>
</dbReference>
<evidence type="ECO:0000256" key="1">
    <source>
        <dbReference type="ARBA" id="ARBA00022574"/>
    </source>
</evidence>
<keyword evidence="2" id="KW-0677">Repeat</keyword>
<dbReference type="PROSITE" id="PS50294">
    <property type="entry name" value="WD_REPEATS_REGION"/>
    <property type="match status" value="1"/>
</dbReference>
<feature type="compositionally biased region" description="Low complexity" evidence="4">
    <location>
        <begin position="51"/>
        <end position="61"/>
    </location>
</feature>
<sequence length="953" mass="105540">MAVPNPLPRRKSKGNAFASDSTDQEGSFPRPQSKSGIQLVHKAEVHTSVGSNSASSENNLAADKKKKRLRRKSTFSVSKKKILKSEESLNNAGDIEIQNINENDGGNQKNGNETFSDKSSSPSSNKIKLIPLLDSNKKKKPSGYATETLSDESESEKIFVKPLVPPRSKIPLKVSDNSNNNSFNTNIPINVKPLEIESSENNMEIKSNHSASSYNSPPLPLPRKTLNKSVENLVTAESNKSIHGSPQSYCTSSSLDYKDTGTLPKQRLKKHKKKKKLKDSNSEDTTQNSHVEKNENISEKSSPINSKILKSAKKNELICITIHRCEPLQIKDITTKPFVRIMIMDIESGKQKINSKGEAIEAVVTQTYDYTFQRSSTPRWEEDLIIPEPLDILKNPNTILLIGILDEEKNKVLAWGFLKLIAANGAINIGKQLRLQLLKPPGKSVKDNLSSQMFMWWKNGGHKNYKSTLFVTVNGISENIVIQNNVDDPNKTVVKITTPEKSVAQIISEKEDGDLEDVRWGRLPSLSCKLPNKYLAKLPAGPDGSLAIAYSHSGLFLASANKLSVCIYTFRGRLHLSCRGHHGLVYSLKWSSNDKYLLSVSADTSACVWDISNKIVTPIQSVSHPSYVYSCAWLDNNTFVTGCFDNDIRIWKVSVNKVYQQASHHKGKINTLLSYDNYLISGDSIGEICIWNWNSGGNLEFERSLVVREIKGKVINKLSLHPGKKRLLVHTRDSVLRMVDISTGSVLHWFQGLVNTKLREDSTFCGCGSLVLAWSEDSTLCVWDSNTSAQAAIYPNLIPDSQPGVIDFHPRDHMMAVSAHSSVTPVLSILVYDRLSNGREVGLVPLTGSISAISMNSDRSSGHSSDRSSESTPKKKEGLLKILLGSKKKVKKENSNLPFAENSFTDFARLSSGASRQLDFTDTAPKESRLGDIIKRMDKILISVSNNSSLYTS</sequence>
<accession>A0A9P0MDZ7</accession>
<dbReference type="SMART" id="SM00320">
    <property type="entry name" value="WD40"/>
    <property type="match status" value="5"/>
</dbReference>
<feature type="repeat" description="WD" evidence="3">
    <location>
        <begin position="621"/>
        <end position="661"/>
    </location>
</feature>
<dbReference type="EMBL" id="OV725079">
    <property type="protein sequence ID" value="CAH1396233.1"/>
    <property type="molecule type" value="Genomic_DNA"/>
</dbReference>
<feature type="region of interest" description="Disordered" evidence="4">
    <location>
        <begin position="1"/>
        <end position="152"/>
    </location>
</feature>
<evidence type="ECO:0000313" key="6">
    <source>
        <dbReference type="Proteomes" id="UP001152798"/>
    </source>
</evidence>
<feature type="region of interest" description="Disordered" evidence="4">
    <location>
        <begin position="205"/>
        <end position="224"/>
    </location>
</feature>
<feature type="compositionally biased region" description="Basic residues" evidence="4">
    <location>
        <begin position="266"/>
        <end position="277"/>
    </location>
</feature>
<feature type="region of interest" description="Disordered" evidence="4">
    <location>
        <begin position="237"/>
        <end position="302"/>
    </location>
</feature>
<dbReference type="GO" id="GO:0044458">
    <property type="term" value="P:motile cilium assembly"/>
    <property type="evidence" value="ECO:0007669"/>
    <property type="project" value="TreeGrafter"/>
</dbReference>
<dbReference type="PANTHER" id="PTHR44499:SF1">
    <property type="entry name" value="JOUBERIN"/>
    <property type="match status" value="1"/>
</dbReference>
<gene>
    <name evidence="5" type="ORF">NEZAVI_LOCUS6341</name>
</gene>
<feature type="region of interest" description="Disordered" evidence="4">
    <location>
        <begin position="855"/>
        <end position="875"/>
    </location>
</feature>